<dbReference type="Proteomes" id="UP000792374">
    <property type="component" value="Genome"/>
</dbReference>
<proteinExistence type="predicted"/>
<sequence length="492" mass="59764">MNSIKYNDINIKTLRVDSKIKYNMKDVFNALDYDNYEDYFNDNDDNRYYSLGLLKKRFNDDVKEKDLIKYLENNTLMDIFTFININDIKLSNDKIFLELWTSLNDKKGILITENILEFMGFVDNLTSGKVCHVSLRDKKRRFIEFLKENNIEYEHIDYKNDKIKLYEYIQNDIKESNPHTIHLKRWILMPVDNFKEAIMMLNNSKCKEVRRYYLKLEKTFYSYMEYTKDYHINKALEEKNNILEEKNNILEEKNKELEKANKKALMINKFMNNAVIKSDKLEWIYIASTDQYQQDKLYKIGSTERLHKRIKNYQTGRPDLYYYVWVKPCYNSKDLDYNIQNLLKDFKYKSNKELYHGISIDDLINIVEFIMNNYDKTLEYIYEFIKNKLQNSIIKDPIIKRPLDIKSISYNIGDYTEVINIEEENNNLIRQELFNFLETIDNKSIIKRVDLLNKIKINMNKLDMWKELKNALKWQNSNKIIEYNDKEFYLRY</sequence>
<dbReference type="RefSeq" id="YP_008004455.1">
    <property type="nucleotide sequence ID" value="NC_021249.1"/>
</dbReference>
<name>A0ABM9QK97_9POXV</name>
<evidence type="ECO:0000259" key="2">
    <source>
        <dbReference type="SMART" id="SM00974"/>
    </source>
</evidence>
<keyword evidence="1" id="KW-0175">Coiled coil</keyword>
<evidence type="ECO:0000256" key="1">
    <source>
        <dbReference type="SAM" id="Coils"/>
    </source>
</evidence>
<reference evidence="3" key="1">
    <citation type="journal article" date="2013" name="J. Virol.">
        <title>New Insights into the Evolution of Entomopoxvirinae from the Complete Genome Sequences of Four Entomopoxviruses Infecting Adoxophyes honmai, Choristoneura biennis, Choristoneura rosaceana, and Mythimna separata.</title>
        <authorList>
            <person name="Theze J."/>
            <person name="Takatsuka J."/>
            <person name="Li Z."/>
            <person name="Gallais J."/>
            <person name="Doucet D."/>
            <person name="Arif B."/>
            <person name="Nakai M."/>
            <person name="Herniou E.A."/>
        </authorList>
    </citation>
    <scope>NUCLEOTIDE SEQUENCE</scope>
</reference>
<dbReference type="InterPro" id="IPR018879">
    <property type="entry name" value="MSV199_dom"/>
</dbReference>
<gene>
    <name evidence="3" type="ORF">CHREV_051</name>
</gene>
<accession>A0ABM9QK97</accession>
<dbReference type="EMBL" id="HF679133">
    <property type="protein sequence ID" value="CCU55953.1"/>
    <property type="molecule type" value="Genomic_DNA"/>
</dbReference>
<dbReference type="InterPro" id="IPR018306">
    <property type="entry name" value="Phage_T5_Orf172_DNA-bd"/>
</dbReference>
<dbReference type="Pfam" id="PF10553">
    <property type="entry name" value="MSV199"/>
    <property type="match status" value="1"/>
</dbReference>
<evidence type="ECO:0000313" key="3">
    <source>
        <dbReference type="EMBL" id="CCU55953.1"/>
    </source>
</evidence>
<keyword evidence="4" id="KW-1185">Reference proteome</keyword>
<evidence type="ECO:0000313" key="4">
    <source>
        <dbReference type="Proteomes" id="UP000792374"/>
    </source>
</evidence>
<protein>
    <submittedName>
        <fullName evidence="3">N1R/p28-like protein</fullName>
    </submittedName>
</protein>
<organism evidence="3 4">
    <name type="scientific">Choristoneura rosaceana entomopoxvirus 'L'</name>
    <dbReference type="NCBI Taxonomy" id="1293539"/>
    <lineage>
        <taxon>Viruses</taxon>
        <taxon>Varidnaviria</taxon>
        <taxon>Bamfordvirae</taxon>
        <taxon>Nucleocytoviricota</taxon>
        <taxon>Pokkesviricetes</taxon>
        <taxon>Chitovirales</taxon>
        <taxon>Poxviridae</taxon>
        <taxon>Entomopoxvirinae</taxon>
        <taxon>Betaentomopoxvirus</taxon>
        <taxon>Betaentomopoxvirus crosaceana</taxon>
        <taxon>Choristoneura rosaceana entomopoxvirus</taxon>
    </lineage>
</organism>
<dbReference type="GeneID" id="15613376"/>
<feature type="coiled-coil region" evidence="1">
    <location>
        <begin position="232"/>
        <end position="267"/>
    </location>
</feature>
<dbReference type="SMART" id="SM00974">
    <property type="entry name" value="T5orf172"/>
    <property type="match status" value="1"/>
</dbReference>
<dbReference type="Pfam" id="PF10544">
    <property type="entry name" value="T5orf172"/>
    <property type="match status" value="1"/>
</dbReference>
<feature type="domain" description="Bacteriophage T5 Orf172 DNA-binding" evidence="2">
    <location>
        <begin position="292"/>
        <end position="370"/>
    </location>
</feature>